<accession>A0A892ZGG0</accession>
<evidence type="ECO:0000313" key="6">
    <source>
        <dbReference type="EMBL" id="QRQ80826.1"/>
    </source>
</evidence>
<dbReference type="Gene3D" id="1.10.443.10">
    <property type="entry name" value="Intergrase catalytic core"/>
    <property type="match status" value="1"/>
</dbReference>
<keyword evidence="7" id="KW-1185">Reference proteome</keyword>
<name>A0A892ZGG0_9NEIS</name>
<dbReference type="InterPro" id="IPR050808">
    <property type="entry name" value="Phage_Integrase"/>
</dbReference>
<dbReference type="GO" id="GO:0003677">
    <property type="term" value="F:DNA binding"/>
    <property type="evidence" value="ECO:0007669"/>
    <property type="project" value="UniProtKB-KW"/>
</dbReference>
<dbReference type="AlphaFoldDB" id="A0A892ZGG0"/>
<reference evidence="6" key="1">
    <citation type="submission" date="2021-02" db="EMBL/GenBank/DDBJ databases">
        <title>Neisseriaceae sp. 26B isolated from the cloaca of a Common Toad-headed Turtle (Mesoclemmys nasuta).</title>
        <authorList>
            <person name="Spergser J."/>
            <person name="Busse H.-J."/>
        </authorList>
    </citation>
    <scope>NUCLEOTIDE SEQUENCE</scope>
    <source>
        <strain evidence="6">26B</strain>
    </source>
</reference>
<dbReference type="Pfam" id="PF00589">
    <property type="entry name" value="Phage_integrase"/>
    <property type="match status" value="1"/>
</dbReference>
<dbReference type="SUPFAM" id="SSF56349">
    <property type="entry name" value="DNA breaking-rejoining enzymes"/>
    <property type="match status" value="1"/>
</dbReference>
<dbReference type="GO" id="GO:0006310">
    <property type="term" value="P:DNA recombination"/>
    <property type="evidence" value="ECO:0007669"/>
    <property type="project" value="UniProtKB-KW"/>
</dbReference>
<dbReference type="CDD" id="cd00801">
    <property type="entry name" value="INT_P4_C"/>
    <property type="match status" value="1"/>
</dbReference>
<keyword evidence="4" id="KW-0233">DNA recombination</keyword>
<dbReference type="InterPro" id="IPR002104">
    <property type="entry name" value="Integrase_catalytic"/>
</dbReference>
<gene>
    <name evidence="6" type="ORF">JQU52_08680</name>
</gene>
<dbReference type="InterPro" id="IPR038488">
    <property type="entry name" value="Integrase_DNA-bd_sf"/>
</dbReference>
<dbReference type="PANTHER" id="PTHR30629:SF2">
    <property type="entry name" value="PROPHAGE INTEGRASE INTS-RELATED"/>
    <property type="match status" value="1"/>
</dbReference>
<dbReference type="KEGG" id="ptes:JQU52_08680"/>
<dbReference type="RefSeq" id="WP_230338115.1">
    <property type="nucleotide sequence ID" value="NZ_CP069798.1"/>
</dbReference>
<evidence type="ECO:0000256" key="1">
    <source>
        <dbReference type="ARBA" id="ARBA00008857"/>
    </source>
</evidence>
<dbReference type="PROSITE" id="PS51898">
    <property type="entry name" value="TYR_RECOMBINASE"/>
    <property type="match status" value="1"/>
</dbReference>
<evidence type="ECO:0000256" key="4">
    <source>
        <dbReference type="ARBA" id="ARBA00023172"/>
    </source>
</evidence>
<dbReference type="EMBL" id="CP069798">
    <property type="protein sequence ID" value="QRQ80826.1"/>
    <property type="molecule type" value="Genomic_DNA"/>
</dbReference>
<dbReference type="InterPro" id="IPR011010">
    <property type="entry name" value="DNA_brk_join_enz"/>
</dbReference>
<evidence type="ECO:0000313" key="7">
    <source>
        <dbReference type="Proteomes" id="UP000653156"/>
    </source>
</evidence>
<evidence type="ECO:0000256" key="3">
    <source>
        <dbReference type="ARBA" id="ARBA00023125"/>
    </source>
</evidence>
<dbReference type="GO" id="GO:0015074">
    <property type="term" value="P:DNA integration"/>
    <property type="evidence" value="ECO:0007669"/>
    <property type="project" value="UniProtKB-KW"/>
</dbReference>
<organism evidence="6 7">
    <name type="scientific">Paralysiella testudinis</name>
    <dbReference type="NCBI Taxonomy" id="2809020"/>
    <lineage>
        <taxon>Bacteria</taxon>
        <taxon>Pseudomonadati</taxon>
        <taxon>Pseudomonadota</taxon>
        <taxon>Betaproteobacteria</taxon>
        <taxon>Neisseriales</taxon>
        <taxon>Neisseriaceae</taxon>
        <taxon>Paralysiella</taxon>
    </lineage>
</organism>
<dbReference type="Pfam" id="PF13356">
    <property type="entry name" value="Arm-DNA-bind_3"/>
    <property type="match status" value="1"/>
</dbReference>
<keyword evidence="2" id="KW-0229">DNA integration</keyword>
<protein>
    <submittedName>
        <fullName evidence="6">Tyrosine-type recombinase/integrase</fullName>
    </submittedName>
</protein>
<evidence type="ECO:0000259" key="5">
    <source>
        <dbReference type="PROSITE" id="PS51898"/>
    </source>
</evidence>
<sequence>MTTRYPKSGKGTRWTNIELKSISADWKGDTLSDSAGLFGEVRVALNGQVSIRFKYSFRWQGKASWFACGTYPKESIAAIRKQRDQAQAWLGEGLDPRLQKQVEKIEAADEQKKIIATQRAEATANKDFKELYEHWLAEGVSRKDGNTALMRVFTKDVIPLIGKIPVKDLTAKHLMDIYRTILKRGTETKPRERSVIALAADIRQLFNWAEQRQPWRALLIDGNPAALANENILISDNYTDERDRVLSEDELFKLNKIFQHETAAFQQADNKRSALKPFNPIYQCAIWICLGTLSRIGELSLARWEHIDFANRIWFIPKENVKSTRGKKQDHYVHLSDFVLQHFLQLCTLTGKSLWCFPSSRSDVHIGTNVISKAIGDRQIKFKDRSKTLDGRRNDNTLVVGNEAWTPHDLRRTGATMMQALHVDMNIIDRCQNHVLQGSKVRRHYLKFEYVEEKKAAWDILGQKLQEILKNS</sequence>
<dbReference type="Proteomes" id="UP000653156">
    <property type="component" value="Chromosome"/>
</dbReference>
<keyword evidence="3" id="KW-0238">DNA-binding</keyword>
<comment type="similarity">
    <text evidence="1">Belongs to the 'phage' integrase family.</text>
</comment>
<dbReference type="InterPro" id="IPR010998">
    <property type="entry name" value="Integrase_recombinase_N"/>
</dbReference>
<evidence type="ECO:0000256" key="2">
    <source>
        <dbReference type="ARBA" id="ARBA00022908"/>
    </source>
</evidence>
<dbReference type="InterPro" id="IPR013762">
    <property type="entry name" value="Integrase-like_cat_sf"/>
</dbReference>
<dbReference type="InterPro" id="IPR025166">
    <property type="entry name" value="Integrase_DNA_bind_dom"/>
</dbReference>
<dbReference type="Gene3D" id="1.10.150.130">
    <property type="match status" value="1"/>
</dbReference>
<proteinExistence type="inferred from homology"/>
<feature type="domain" description="Tyr recombinase" evidence="5">
    <location>
        <begin position="241"/>
        <end position="459"/>
    </location>
</feature>
<dbReference type="Gene3D" id="3.30.160.390">
    <property type="entry name" value="Integrase, DNA-binding domain"/>
    <property type="match status" value="1"/>
</dbReference>
<dbReference type="PANTHER" id="PTHR30629">
    <property type="entry name" value="PROPHAGE INTEGRASE"/>
    <property type="match status" value="1"/>
</dbReference>